<feature type="domain" description="Thiamine pyrophosphate enzyme TPP-binding" evidence="11">
    <location>
        <begin position="397"/>
        <end position="551"/>
    </location>
</feature>
<evidence type="ECO:0000256" key="1">
    <source>
        <dbReference type="ARBA" id="ARBA00004974"/>
    </source>
</evidence>
<feature type="domain" description="Thiamine pyrophosphate enzyme N-terminal TPP-binding" evidence="12">
    <location>
        <begin position="10"/>
        <end position="124"/>
    </location>
</feature>
<dbReference type="Gene3D" id="3.40.50.1220">
    <property type="entry name" value="TPP-binding domain"/>
    <property type="match status" value="1"/>
</dbReference>
<sequence length="580" mass="61698">MATDEERHVTGAAAALHALRNADVRVVFGIPGRAIVPLYHTLGDFPEIRHILTRHEQGAGHAASGYAQATGRLGVCLSTSGPGATNLVTALMDAQKDSVPVLAITGQVESDQLGTGAFQEADICSVVSSVTKYSVEVTRAEDVFPAVTEAARRAMSGRPGAVLVSITLDAFNGRAPAPGDGPKAADPPAPEPARIEQAVAALLAARRPVLYAGGGVVRGEAAGPLRELAEEIGVPVLTTLMARGAFPDGHRLGFGMPGMYGTIAATAAMQNADLILAVGARFDSRVTGKLDAFAPDARVVHIDIDDGEISRRRRADIAVTAHCRPALTMMRDRVREALGSGRHRHPDLSSWWDTLDGWRSRHEPGHGEEVDGALDPRYAVERLGALTAGPNTLYTAGVGQHQVWAAKHIRYERPRTFITTCGAGTMGYAVPAAMGVQAAHPDAQVWAIDGDGSFQMMCQELATCVQARLPIKVAVINNAMLGMVRQWQDLWYSHDDEETDLSDHKENQSPDISALARAYGCAAFTCADPGEVDRVVTRASAVRDRPVVVEFLVSQSARSYPLAPPHAPVPDLLPDFDGID</sequence>
<dbReference type="EC" id="2.2.1.6" evidence="4 9"/>
<keyword evidence="9 13" id="KW-0808">Transferase</keyword>
<keyword evidence="7 9" id="KW-0100">Branched-chain amino acid biosynthesis</keyword>
<organism evidence="13 14">
    <name type="scientific">Streptomyces tamarix</name>
    <dbReference type="NCBI Taxonomy" id="3078565"/>
    <lineage>
        <taxon>Bacteria</taxon>
        <taxon>Bacillati</taxon>
        <taxon>Actinomycetota</taxon>
        <taxon>Actinomycetes</taxon>
        <taxon>Kitasatosporales</taxon>
        <taxon>Streptomycetaceae</taxon>
        <taxon>Streptomyces</taxon>
    </lineage>
</organism>
<evidence type="ECO:0000256" key="6">
    <source>
        <dbReference type="ARBA" id="ARBA00023052"/>
    </source>
</evidence>
<evidence type="ECO:0000259" key="11">
    <source>
        <dbReference type="Pfam" id="PF02775"/>
    </source>
</evidence>
<dbReference type="InterPro" id="IPR000399">
    <property type="entry name" value="TPP-bd_CS"/>
</dbReference>
<dbReference type="PROSITE" id="PS00187">
    <property type="entry name" value="TPP_ENZYMES"/>
    <property type="match status" value="1"/>
</dbReference>
<dbReference type="RefSeq" id="WP_315881516.1">
    <property type="nucleotide sequence ID" value="NZ_JAWCTQ010000068.1"/>
</dbReference>
<evidence type="ECO:0000259" key="12">
    <source>
        <dbReference type="Pfam" id="PF02776"/>
    </source>
</evidence>
<protein>
    <recommendedName>
        <fullName evidence="4 9">Acetolactate synthase</fullName>
        <ecNumber evidence="4 9">2.2.1.6</ecNumber>
    </recommendedName>
</protein>
<reference evidence="13 14" key="1">
    <citation type="submission" date="2023-09" db="EMBL/GenBank/DDBJ databases">
        <title>Streptomyces sp. nov.: A antagonism against Alternaria gaisen Producing Streptochlin, Isolated from Tamarix root soil.</title>
        <authorList>
            <person name="Chen Y."/>
        </authorList>
    </citation>
    <scope>NUCLEOTIDE SEQUENCE [LARGE SCALE GENOMIC DNA]</scope>
    <source>
        <strain evidence="13 14">TRM76323</strain>
    </source>
</reference>
<evidence type="ECO:0000313" key="14">
    <source>
        <dbReference type="Proteomes" id="UP001250181"/>
    </source>
</evidence>
<comment type="pathway">
    <text evidence="1 9">Amino-acid biosynthesis; L-isoleucine biosynthesis; L-isoleucine from 2-oxobutanoate: step 1/4.</text>
</comment>
<dbReference type="InterPro" id="IPR029061">
    <property type="entry name" value="THDP-binding"/>
</dbReference>
<comment type="caution">
    <text evidence="13">The sequence shown here is derived from an EMBL/GenBank/DDBJ whole genome shotgun (WGS) entry which is preliminary data.</text>
</comment>
<evidence type="ECO:0000256" key="3">
    <source>
        <dbReference type="ARBA" id="ARBA00007812"/>
    </source>
</evidence>
<evidence type="ECO:0000259" key="10">
    <source>
        <dbReference type="Pfam" id="PF00205"/>
    </source>
</evidence>
<evidence type="ECO:0000256" key="2">
    <source>
        <dbReference type="ARBA" id="ARBA00005025"/>
    </source>
</evidence>
<dbReference type="InterPro" id="IPR011766">
    <property type="entry name" value="TPP_enzyme_TPP-bd"/>
</dbReference>
<dbReference type="PANTHER" id="PTHR18968:SF13">
    <property type="entry name" value="ACETOLACTATE SYNTHASE CATALYTIC SUBUNIT, MITOCHONDRIAL"/>
    <property type="match status" value="1"/>
</dbReference>
<evidence type="ECO:0000256" key="7">
    <source>
        <dbReference type="ARBA" id="ARBA00023304"/>
    </source>
</evidence>
<proteinExistence type="inferred from homology"/>
<dbReference type="PANTHER" id="PTHR18968">
    <property type="entry name" value="THIAMINE PYROPHOSPHATE ENZYMES"/>
    <property type="match status" value="1"/>
</dbReference>
<dbReference type="Gene3D" id="3.40.50.970">
    <property type="match status" value="2"/>
</dbReference>
<accession>A0ABU3QV99</accession>
<dbReference type="InterPro" id="IPR012001">
    <property type="entry name" value="Thiamin_PyroP_enz_TPP-bd_dom"/>
</dbReference>
<keyword evidence="6 9" id="KW-0786">Thiamine pyrophosphate</keyword>
<dbReference type="NCBIfam" id="TIGR00118">
    <property type="entry name" value="acolac_lg"/>
    <property type="match status" value="1"/>
</dbReference>
<dbReference type="EMBL" id="JAWCTQ010000068">
    <property type="protein sequence ID" value="MDT9686486.1"/>
    <property type="molecule type" value="Genomic_DNA"/>
</dbReference>
<evidence type="ECO:0000256" key="5">
    <source>
        <dbReference type="ARBA" id="ARBA00022605"/>
    </source>
</evidence>
<gene>
    <name evidence="13" type="primary">ilvB</name>
    <name evidence="13" type="ORF">RND61_31135</name>
</gene>
<dbReference type="SUPFAM" id="SSF52467">
    <property type="entry name" value="DHS-like NAD/FAD-binding domain"/>
    <property type="match status" value="1"/>
</dbReference>
<dbReference type="InterPro" id="IPR029035">
    <property type="entry name" value="DHS-like_NAD/FAD-binding_dom"/>
</dbReference>
<dbReference type="InterPro" id="IPR012000">
    <property type="entry name" value="Thiamin_PyroP_enz_cen_dom"/>
</dbReference>
<comment type="cofactor">
    <cofactor evidence="9">
        <name>Mg(2+)</name>
        <dbReference type="ChEBI" id="CHEBI:18420"/>
    </cofactor>
    <text evidence="9">Binds 1 Mg(2+) ion per subunit.</text>
</comment>
<evidence type="ECO:0000256" key="4">
    <source>
        <dbReference type="ARBA" id="ARBA00013145"/>
    </source>
</evidence>
<dbReference type="Pfam" id="PF02775">
    <property type="entry name" value="TPP_enzyme_C"/>
    <property type="match status" value="1"/>
</dbReference>
<evidence type="ECO:0000313" key="13">
    <source>
        <dbReference type="EMBL" id="MDT9686486.1"/>
    </source>
</evidence>
<dbReference type="InterPro" id="IPR045229">
    <property type="entry name" value="TPP_enz"/>
</dbReference>
<dbReference type="Proteomes" id="UP001250181">
    <property type="component" value="Unassembled WGS sequence"/>
</dbReference>
<comment type="pathway">
    <text evidence="2 9">Amino-acid biosynthesis; L-valine biosynthesis; L-valine from pyruvate: step 1/4.</text>
</comment>
<name>A0ABU3QV99_9ACTN</name>
<comment type="cofactor">
    <cofactor evidence="9">
        <name>thiamine diphosphate</name>
        <dbReference type="ChEBI" id="CHEBI:58937"/>
    </cofactor>
    <text evidence="9">Binds 1 thiamine pyrophosphate per subunit.</text>
</comment>
<keyword evidence="5 9" id="KW-0028">Amino-acid biosynthesis</keyword>
<evidence type="ECO:0000256" key="8">
    <source>
        <dbReference type="ARBA" id="ARBA00048670"/>
    </source>
</evidence>
<keyword evidence="9" id="KW-0479">Metal-binding</keyword>
<comment type="catalytic activity">
    <reaction evidence="8 9">
        <text>2 pyruvate + H(+) = (2S)-2-acetolactate + CO2</text>
        <dbReference type="Rhea" id="RHEA:25249"/>
        <dbReference type="ChEBI" id="CHEBI:15361"/>
        <dbReference type="ChEBI" id="CHEBI:15378"/>
        <dbReference type="ChEBI" id="CHEBI:16526"/>
        <dbReference type="ChEBI" id="CHEBI:58476"/>
        <dbReference type="EC" id="2.2.1.6"/>
    </reaction>
</comment>
<keyword evidence="9" id="KW-0460">Magnesium</keyword>
<dbReference type="GO" id="GO:0003984">
    <property type="term" value="F:acetolactate synthase activity"/>
    <property type="evidence" value="ECO:0007669"/>
    <property type="project" value="UniProtKB-EC"/>
</dbReference>
<keyword evidence="14" id="KW-1185">Reference proteome</keyword>
<dbReference type="Pfam" id="PF00205">
    <property type="entry name" value="TPP_enzyme_M"/>
    <property type="match status" value="1"/>
</dbReference>
<comment type="similarity">
    <text evidence="3 9">Belongs to the TPP enzyme family.</text>
</comment>
<dbReference type="Pfam" id="PF02776">
    <property type="entry name" value="TPP_enzyme_N"/>
    <property type="match status" value="1"/>
</dbReference>
<dbReference type="InterPro" id="IPR012846">
    <property type="entry name" value="Acetolactate_synth_lsu"/>
</dbReference>
<feature type="domain" description="Thiamine pyrophosphate enzyme central" evidence="10">
    <location>
        <begin position="195"/>
        <end position="328"/>
    </location>
</feature>
<evidence type="ECO:0000256" key="9">
    <source>
        <dbReference type="RuleBase" id="RU003591"/>
    </source>
</evidence>
<dbReference type="CDD" id="cd07035">
    <property type="entry name" value="TPP_PYR_POX_like"/>
    <property type="match status" value="1"/>
</dbReference>
<dbReference type="SUPFAM" id="SSF52518">
    <property type="entry name" value="Thiamin diphosphate-binding fold (THDP-binding)"/>
    <property type="match status" value="2"/>
</dbReference>